<dbReference type="EMBL" id="FNNA01000001">
    <property type="protein sequence ID" value="SDW19484.1"/>
    <property type="molecule type" value="Genomic_DNA"/>
</dbReference>
<gene>
    <name evidence="3" type="ORF">SAMN05444276_101367</name>
</gene>
<protein>
    <submittedName>
        <fullName evidence="3">Hemolysin-type calcium-binding repeat-containing protein</fullName>
    </submittedName>
</protein>
<dbReference type="Proteomes" id="UP000182944">
    <property type="component" value="Unassembled WGS sequence"/>
</dbReference>
<dbReference type="PROSITE" id="PS00330">
    <property type="entry name" value="HEMOLYSIN_CALCIUM"/>
    <property type="match status" value="3"/>
</dbReference>
<dbReference type="OrthoDB" id="7762442at2"/>
<dbReference type="Gene3D" id="2.150.10.10">
    <property type="entry name" value="Serralysin-like metalloprotease, C-terminal"/>
    <property type="match status" value="3"/>
</dbReference>
<keyword evidence="2" id="KW-0964">Secreted</keyword>
<evidence type="ECO:0000256" key="2">
    <source>
        <dbReference type="ARBA" id="ARBA00022525"/>
    </source>
</evidence>
<dbReference type="SUPFAM" id="SSF51120">
    <property type="entry name" value="beta-Roll"/>
    <property type="match status" value="2"/>
</dbReference>
<reference evidence="4" key="1">
    <citation type="submission" date="2016-10" db="EMBL/GenBank/DDBJ databases">
        <authorList>
            <person name="Varghese N."/>
            <person name="Submissions S."/>
        </authorList>
    </citation>
    <scope>NUCLEOTIDE SEQUENCE [LARGE SCALE GENOMIC DNA]</scope>
    <source>
        <strain evidence="4">DSM 29303</strain>
    </source>
</reference>
<comment type="subcellular location">
    <subcellularLocation>
        <location evidence="1">Secreted</location>
    </subcellularLocation>
</comment>
<dbReference type="InterPro" id="IPR050557">
    <property type="entry name" value="RTX_toxin/Mannuronan_C5-epim"/>
</dbReference>
<evidence type="ECO:0000256" key="1">
    <source>
        <dbReference type="ARBA" id="ARBA00004613"/>
    </source>
</evidence>
<dbReference type="InterPro" id="IPR018511">
    <property type="entry name" value="Hemolysin-typ_Ca-bd_CS"/>
</dbReference>
<sequence length="399" mass="40466">MANIDIRMAADMSNLGISYGALTSYGSTHITITAGQVVTRYGGHFTFDAYGVYGQLTSVTQTVGGAVSYTATGLNLDAYRFVQMMDQGDIEGILRDVLRGADRISGSGGNDTLIGLTGADTLLGNGGDDLLIGGAGVDRMEGGAGNDRYIVDDSRDVVIEAPGAGTDHVFAATGYRLGDGIERLSLTGAAAWGVGNALDNVLTGTDGANVLNGGLGRDRLVGLGGNDSYVVTQGDTVVELAGGGTDSVRSTVSWTLGAHLENLTLEGTANLAGTGNSGANRLAGNGGANRLDGLAGNDTLWGNGGNDTLAGGAGDDRLTGGAGADRFVFTGGRDVVLDFQHGVDRVALDADALGLASRADVLAACRVWGNGIMVDGAGANDLIVTGVTLDEFRDSFFLI</sequence>
<evidence type="ECO:0000313" key="4">
    <source>
        <dbReference type="Proteomes" id="UP000182944"/>
    </source>
</evidence>
<dbReference type="PANTHER" id="PTHR38340:SF1">
    <property type="entry name" value="S-LAYER PROTEIN"/>
    <property type="match status" value="1"/>
</dbReference>
<dbReference type="PANTHER" id="PTHR38340">
    <property type="entry name" value="S-LAYER PROTEIN"/>
    <property type="match status" value="1"/>
</dbReference>
<dbReference type="Pfam" id="PF00353">
    <property type="entry name" value="HemolysinCabind"/>
    <property type="match status" value="3"/>
</dbReference>
<organism evidence="3 4">
    <name type="scientific">Paracoccus sanguinis</name>
    <dbReference type="NCBI Taxonomy" id="1545044"/>
    <lineage>
        <taxon>Bacteria</taxon>
        <taxon>Pseudomonadati</taxon>
        <taxon>Pseudomonadota</taxon>
        <taxon>Alphaproteobacteria</taxon>
        <taxon>Rhodobacterales</taxon>
        <taxon>Paracoccaceae</taxon>
        <taxon>Paracoccus</taxon>
    </lineage>
</organism>
<dbReference type="RefSeq" id="WP_052176493.1">
    <property type="nucleotide sequence ID" value="NZ_FNNA01000001.1"/>
</dbReference>
<dbReference type="STRING" id="1545044.SAMN05444276_101367"/>
<dbReference type="AlphaFoldDB" id="A0A1H2RL47"/>
<keyword evidence="4" id="KW-1185">Reference proteome</keyword>
<dbReference type="InterPro" id="IPR011049">
    <property type="entry name" value="Serralysin-like_metalloprot_C"/>
</dbReference>
<name>A0A1H2RL47_9RHOB</name>
<dbReference type="InterPro" id="IPR001343">
    <property type="entry name" value="Hemolysn_Ca-bd"/>
</dbReference>
<dbReference type="GO" id="GO:0005576">
    <property type="term" value="C:extracellular region"/>
    <property type="evidence" value="ECO:0007669"/>
    <property type="project" value="UniProtKB-SubCell"/>
</dbReference>
<dbReference type="PRINTS" id="PR00313">
    <property type="entry name" value="CABNDNGRPT"/>
</dbReference>
<evidence type="ECO:0000313" key="3">
    <source>
        <dbReference type="EMBL" id="SDW19484.1"/>
    </source>
</evidence>
<accession>A0A1H2RL47</accession>
<dbReference type="GO" id="GO:0005509">
    <property type="term" value="F:calcium ion binding"/>
    <property type="evidence" value="ECO:0007669"/>
    <property type="project" value="InterPro"/>
</dbReference>
<proteinExistence type="predicted"/>